<reference evidence="13" key="3">
    <citation type="submission" date="2015-06" db="UniProtKB">
        <authorList>
            <consortium name="EnsemblMetazoa"/>
        </authorList>
    </citation>
    <scope>IDENTIFICATION</scope>
</reference>
<proteinExistence type="inferred from homology"/>
<dbReference type="GO" id="GO:0008324">
    <property type="term" value="F:monoatomic cation transmembrane transporter activity"/>
    <property type="evidence" value="ECO:0007669"/>
    <property type="project" value="InterPro"/>
</dbReference>
<dbReference type="Proteomes" id="UP000014760">
    <property type="component" value="Unassembled WGS sequence"/>
</dbReference>
<dbReference type="EMBL" id="AMQN01010498">
    <property type="status" value="NOT_ANNOTATED_CDS"/>
    <property type="molecule type" value="Genomic_DNA"/>
</dbReference>
<evidence type="ECO:0000259" key="11">
    <source>
        <dbReference type="Pfam" id="PF01769"/>
    </source>
</evidence>
<dbReference type="PANTHER" id="PTHR16228">
    <property type="entry name" value="DIVALENT CATION TRANSPORTER SOLUTE CARRIER FAMILY 41"/>
    <property type="match status" value="1"/>
</dbReference>
<evidence type="ECO:0000256" key="8">
    <source>
        <dbReference type="ARBA" id="ARBA00023136"/>
    </source>
</evidence>
<reference evidence="12 14" key="2">
    <citation type="journal article" date="2013" name="Nature">
        <title>Insights into bilaterian evolution from three spiralian genomes.</title>
        <authorList>
            <person name="Simakov O."/>
            <person name="Marletaz F."/>
            <person name="Cho S.J."/>
            <person name="Edsinger-Gonzales E."/>
            <person name="Havlak P."/>
            <person name="Hellsten U."/>
            <person name="Kuo D.H."/>
            <person name="Larsson T."/>
            <person name="Lv J."/>
            <person name="Arendt D."/>
            <person name="Savage R."/>
            <person name="Osoegawa K."/>
            <person name="de Jong P."/>
            <person name="Grimwood J."/>
            <person name="Chapman J.A."/>
            <person name="Shapiro H."/>
            <person name="Aerts A."/>
            <person name="Otillar R.P."/>
            <person name="Terry A.Y."/>
            <person name="Boore J.L."/>
            <person name="Grigoriev I.V."/>
            <person name="Lindberg D.R."/>
            <person name="Seaver E.C."/>
            <person name="Weisblat D.A."/>
            <person name="Putnam N.H."/>
            <person name="Rokhsar D.S."/>
        </authorList>
    </citation>
    <scope>NUCLEOTIDE SEQUENCE</scope>
    <source>
        <strain evidence="12 14">I ESC-2004</strain>
    </source>
</reference>
<feature type="transmembrane region" description="Helical" evidence="10">
    <location>
        <begin position="246"/>
        <end position="267"/>
    </location>
</feature>
<feature type="transmembrane region" description="Helical" evidence="10">
    <location>
        <begin position="279"/>
        <end position="299"/>
    </location>
</feature>
<comment type="similarity">
    <text evidence="2">Belongs to the SLC41A transporter family.</text>
</comment>
<evidence type="ECO:0000313" key="14">
    <source>
        <dbReference type="Proteomes" id="UP000014760"/>
    </source>
</evidence>
<evidence type="ECO:0000256" key="10">
    <source>
        <dbReference type="SAM" id="Phobius"/>
    </source>
</evidence>
<evidence type="ECO:0000256" key="6">
    <source>
        <dbReference type="ARBA" id="ARBA00022989"/>
    </source>
</evidence>
<dbReference type="OMA" id="WDPDNVT"/>
<protein>
    <recommendedName>
        <fullName evidence="11">SLC41A/MgtE integral membrane domain-containing protein</fullName>
    </recommendedName>
</protein>
<feature type="transmembrane region" description="Helical" evidence="10">
    <location>
        <begin position="397"/>
        <end position="419"/>
    </location>
</feature>
<comment type="subcellular location">
    <subcellularLocation>
        <location evidence="1">Membrane</location>
        <topology evidence="1">Multi-pass membrane protein</topology>
    </subcellularLocation>
</comment>
<name>R7TXN8_CAPTE</name>
<dbReference type="GO" id="GO:0005886">
    <property type="term" value="C:plasma membrane"/>
    <property type="evidence" value="ECO:0007669"/>
    <property type="project" value="TreeGrafter"/>
</dbReference>
<feature type="transmembrane region" description="Helical" evidence="10">
    <location>
        <begin position="65"/>
        <end position="85"/>
    </location>
</feature>
<evidence type="ECO:0000313" key="12">
    <source>
        <dbReference type="EMBL" id="ELT98347.1"/>
    </source>
</evidence>
<organism evidence="12">
    <name type="scientific">Capitella teleta</name>
    <name type="common">Polychaete worm</name>
    <dbReference type="NCBI Taxonomy" id="283909"/>
    <lineage>
        <taxon>Eukaryota</taxon>
        <taxon>Metazoa</taxon>
        <taxon>Spiralia</taxon>
        <taxon>Lophotrochozoa</taxon>
        <taxon>Annelida</taxon>
        <taxon>Polychaeta</taxon>
        <taxon>Sedentaria</taxon>
        <taxon>Scolecida</taxon>
        <taxon>Capitellidae</taxon>
        <taxon>Capitella</taxon>
    </lineage>
</organism>
<evidence type="ECO:0000313" key="13">
    <source>
        <dbReference type="EnsemblMetazoa" id="CapteP158449"/>
    </source>
</evidence>
<evidence type="ECO:0000256" key="7">
    <source>
        <dbReference type="ARBA" id="ARBA00023065"/>
    </source>
</evidence>
<feature type="transmembrane region" description="Helical" evidence="10">
    <location>
        <begin position="371"/>
        <end position="390"/>
    </location>
</feature>
<dbReference type="Gene3D" id="1.10.357.20">
    <property type="entry name" value="SLC41 divalent cation transporters, integral membrane domain"/>
    <property type="match status" value="2"/>
</dbReference>
<dbReference type="InterPro" id="IPR036739">
    <property type="entry name" value="SLC41_membr_dom_sf"/>
</dbReference>
<evidence type="ECO:0000256" key="1">
    <source>
        <dbReference type="ARBA" id="ARBA00004141"/>
    </source>
</evidence>
<sequence length="472" mass="50986">MASQNVIRKRRKMTDDHKSNGKGESEPLMVTSESSGDEEEAGIQRLLPVVEVQDETSWQIGLQVFFPYMIAGFGMVAAGLVLDVVQHWPVFEEVSEVFILVPALLGLKGNLEMTLASRLSTQANLGNMDTRKEQWKMIYGNIALTQAQAIVVGFLASVAAMVFGWIPKGKFDVHHGILLCSSSVLTASIASLVLGTVMIIVVIGSRKCKINPDNVATPIAASLGDLTTLSLLAGITSIVYKILYTQVWVAPLLLAVFLCLIPLWCVVSHRNEYVTEVLYSGWTPVIGAMVISSVGGLILDFAVSKFPGIAVFQPVINGVGGNLVAVQASRLSTVLHMSATPGTLPDDATLGCANPFKTFFGPGLSSRTVRVLLLLVVPGHLVFMYTIYFMPAGHISITLVFALGYLTAALVQVMILLYVATWMVPFLWRKGCDPDNFSIPYLTALGDLLGTGLLACCFVTLNSYGIHVMTRK</sequence>
<reference evidence="14" key="1">
    <citation type="submission" date="2012-12" db="EMBL/GenBank/DDBJ databases">
        <authorList>
            <person name="Hellsten U."/>
            <person name="Grimwood J."/>
            <person name="Chapman J.A."/>
            <person name="Shapiro H."/>
            <person name="Aerts A."/>
            <person name="Otillar R.P."/>
            <person name="Terry A.Y."/>
            <person name="Boore J.L."/>
            <person name="Simakov O."/>
            <person name="Marletaz F."/>
            <person name="Cho S.-J."/>
            <person name="Edsinger-Gonzales E."/>
            <person name="Havlak P."/>
            <person name="Kuo D.-H."/>
            <person name="Larsson T."/>
            <person name="Lv J."/>
            <person name="Arendt D."/>
            <person name="Savage R."/>
            <person name="Osoegawa K."/>
            <person name="de Jong P."/>
            <person name="Lindberg D.R."/>
            <person name="Seaver E.C."/>
            <person name="Weisblat D.A."/>
            <person name="Putnam N.H."/>
            <person name="Grigoriev I.V."/>
            <person name="Rokhsar D.S."/>
        </authorList>
    </citation>
    <scope>NUCLEOTIDE SEQUENCE</scope>
    <source>
        <strain evidence="14">I ESC-2004</strain>
    </source>
</reference>
<dbReference type="OrthoDB" id="5791097at2759"/>
<gene>
    <name evidence="12" type="ORF">CAPTEDRAFT_158449</name>
</gene>
<dbReference type="HOGENOM" id="CLU_018207_3_0_1"/>
<dbReference type="InterPro" id="IPR006667">
    <property type="entry name" value="SLC41_membr_dom"/>
</dbReference>
<dbReference type="STRING" id="283909.R7TXN8"/>
<feature type="domain" description="SLC41A/MgtE integral membrane" evidence="11">
    <location>
        <begin position="101"/>
        <end position="235"/>
    </location>
</feature>
<keyword evidence="6 10" id="KW-1133">Transmembrane helix</keyword>
<dbReference type="EMBL" id="KB308011">
    <property type="protein sequence ID" value="ELT98347.1"/>
    <property type="molecule type" value="Genomic_DNA"/>
</dbReference>
<dbReference type="AlphaFoldDB" id="R7TXN8"/>
<evidence type="ECO:0000256" key="3">
    <source>
        <dbReference type="ARBA" id="ARBA00022448"/>
    </source>
</evidence>
<feature type="domain" description="SLC41A/MgtE integral membrane" evidence="11">
    <location>
        <begin position="313"/>
        <end position="456"/>
    </location>
</feature>
<keyword evidence="8 10" id="KW-0472">Membrane</keyword>
<feature type="transmembrane region" description="Helical" evidence="10">
    <location>
        <begin position="138"/>
        <end position="164"/>
    </location>
</feature>
<dbReference type="Pfam" id="PF01769">
    <property type="entry name" value="MgtE"/>
    <property type="match status" value="2"/>
</dbReference>
<keyword evidence="5" id="KW-0460">Magnesium</keyword>
<feature type="transmembrane region" description="Helical" evidence="10">
    <location>
        <begin position="439"/>
        <end position="464"/>
    </location>
</feature>
<dbReference type="EMBL" id="AMQN01010497">
    <property type="status" value="NOT_ANNOTATED_CDS"/>
    <property type="molecule type" value="Genomic_DNA"/>
</dbReference>
<feature type="transmembrane region" description="Helical" evidence="10">
    <location>
        <begin position="215"/>
        <end position="240"/>
    </location>
</feature>
<feature type="region of interest" description="Disordered" evidence="9">
    <location>
        <begin position="1"/>
        <end position="36"/>
    </location>
</feature>
<keyword evidence="7" id="KW-0406">Ion transport</keyword>
<dbReference type="PANTHER" id="PTHR16228:SF7">
    <property type="entry name" value="SLC41A_MGTE INTEGRAL MEMBRANE DOMAIN-CONTAINING PROTEIN"/>
    <property type="match status" value="1"/>
</dbReference>
<dbReference type="FunCoup" id="R7TXN8">
    <property type="interactions" value="113"/>
</dbReference>
<evidence type="ECO:0000256" key="2">
    <source>
        <dbReference type="ARBA" id="ARBA00009749"/>
    </source>
</evidence>
<dbReference type="EnsemblMetazoa" id="CapteT158449">
    <property type="protein sequence ID" value="CapteP158449"/>
    <property type="gene ID" value="CapteG158449"/>
</dbReference>
<feature type="transmembrane region" description="Helical" evidence="10">
    <location>
        <begin position="97"/>
        <end position="117"/>
    </location>
</feature>
<dbReference type="SUPFAM" id="SSF161093">
    <property type="entry name" value="MgtE membrane domain-like"/>
    <property type="match status" value="2"/>
</dbReference>
<keyword evidence="4 10" id="KW-0812">Transmembrane</keyword>
<dbReference type="FunFam" id="1.10.357.20:FF:000002">
    <property type="entry name" value="Solute carrier family 41, member 2"/>
    <property type="match status" value="1"/>
</dbReference>
<accession>R7TXN8</accession>
<keyword evidence="14" id="KW-1185">Reference proteome</keyword>
<evidence type="ECO:0000256" key="4">
    <source>
        <dbReference type="ARBA" id="ARBA00022692"/>
    </source>
</evidence>
<dbReference type="FunFam" id="1.10.357.20:FF:000001">
    <property type="entry name" value="Solute carrier family 41 member 2"/>
    <property type="match status" value="1"/>
</dbReference>
<evidence type="ECO:0000256" key="9">
    <source>
        <dbReference type="SAM" id="MobiDB-lite"/>
    </source>
</evidence>
<dbReference type="InterPro" id="IPR045349">
    <property type="entry name" value="SLC41A1-3"/>
</dbReference>
<feature type="compositionally biased region" description="Basic and acidic residues" evidence="9">
    <location>
        <begin position="13"/>
        <end position="25"/>
    </location>
</feature>
<feature type="transmembrane region" description="Helical" evidence="10">
    <location>
        <begin position="176"/>
        <end position="203"/>
    </location>
</feature>
<evidence type="ECO:0000256" key="5">
    <source>
        <dbReference type="ARBA" id="ARBA00022842"/>
    </source>
</evidence>
<keyword evidence="3" id="KW-0813">Transport</keyword>